<evidence type="ECO:0000313" key="2">
    <source>
        <dbReference type="Proteomes" id="UP000541109"/>
    </source>
</evidence>
<dbReference type="Proteomes" id="UP000541109">
    <property type="component" value="Unassembled WGS sequence"/>
</dbReference>
<accession>A0A839ACS3</accession>
<dbReference type="GO" id="GO:0008146">
    <property type="term" value="F:sulfotransferase activity"/>
    <property type="evidence" value="ECO:0007669"/>
    <property type="project" value="InterPro"/>
</dbReference>
<dbReference type="GO" id="GO:0016020">
    <property type="term" value="C:membrane"/>
    <property type="evidence" value="ECO:0007669"/>
    <property type="project" value="InterPro"/>
</dbReference>
<sequence length="256" mass="29421">MFETVYKAYDRIRRPLRDHHFFYAPAIRIACARLPHTGDDLTRNTLIHILREKAGKSSEASNDFLWMDDLQLVTARKLQRLSPDIFTIALVRDPGTRLAAAFRRQILERDTISETWHVYGFRKGISFDAFAQRACALSDLRADSHIRSQSSMISLDGRIVPQSILRLESLESDWEIMREMAATRDLADPGPLPDIDTDTIEQDESLFHSLPSSTKTRVRLRYKRDYDAFYSKAEMSALPRGVGHSDHSNQAERRIA</sequence>
<organism evidence="1 2">
    <name type="scientific">Stappia albiluteola</name>
    <dbReference type="NCBI Taxonomy" id="2758565"/>
    <lineage>
        <taxon>Bacteria</taxon>
        <taxon>Pseudomonadati</taxon>
        <taxon>Pseudomonadota</taxon>
        <taxon>Alphaproteobacteria</taxon>
        <taxon>Hyphomicrobiales</taxon>
        <taxon>Stappiaceae</taxon>
        <taxon>Stappia</taxon>
    </lineage>
</organism>
<keyword evidence="1" id="KW-0808">Transferase</keyword>
<dbReference type="Pfam" id="PF03567">
    <property type="entry name" value="Sulfotransfer_2"/>
    <property type="match status" value="1"/>
</dbReference>
<dbReference type="InterPro" id="IPR005331">
    <property type="entry name" value="Sulfotransferase"/>
</dbReference>
<proteinExistence type="predicted"/>
<name>A0A839ACS3_9HYPH</name>
<dbReference type="AlphaFoldDB" id="A0A839ACS3"/>
<dbReference type="EMBL" id="JACFXV010000043">
    <property type="protein sequence ID" value="MBA5776667.1"/>
    <property type="molecule type" value="Genomic_DNA"/>
</dbReference>
<keyword evidence="2" id="KW-1185">Reference proteome</keyword>
<protein>
    <submittedName>
        <fullName evidence="1">Sulfotransferase family 2 domain-containing protein</fullName>
    </submittedName>
</protein>
<reference evidence="1 2" key="1">
    <citation type="submission" date="2020-07" db="EMBL/GenBank/DDBJ databases">
        <title>Stappia sp., F7233, whole genome shotgun sequencing project.</title>
        <authorList>
            <person name="Jiang S."/>
            <person name="Liu Z.W."/>
            <person name="Du Z.J."/>
        </authorList>
    </citation>
    <scope>NUCLEOTIDE SEQUENCE [LARGE SCALE GENOMIC DNA]</scope>
    <source>
        <strain evidence="1 2">F7233</strain>
    </source>
</reference>
<dbReference type="RefSeq" id="WP_182163266.1">
    <property type="nucleotide sequence ID" value="NZ_JACFXV010000043.1"/>
</dbReference>
<evidence type="ECO:0000313" key="1">
    <source>
        <dbReference type="EMBL" id="MBA5776667.1"/>
    </source>
</evidence>
<gene>
    <name evidence="1" type="ORF">H2509_05950</name>
</gene>
<comment type="caution">
    <text evidence="1">The sequence shown here is derived from an EMBL/GenBank/DDBJ whole genome shotgun (WGS) entry which is preliminary data.</text>
</comment>